<sequence length="99" mass="11201">MDASSLDNGENRITLHLLDSDEHLPLERFLRQDPIRQRMSVRLAVAVDTASLRGSDCLKQLRAAVDRMNDAYEQNRADIAYPYIFLSAYRPIPKEGGAP</sequence>
<evidence type="ECO:0000313" key="1">
    <source>
        <dbReference type="EMBL" id="VFK12876.1"/>
    </source>
</evidence>
<name>A0A450W760_9GAMM</name>
<proteinExistence type="predicted"/>
<dbReference type="EMBL" id="CAADFK010000041">
    <property type="protein sequence ID" value="VFK12876.1"/>
    <property type="molecule type" value="Genomic_DNA"/>
</dbReference>
<organism evidence="1">
    <name type="scientific">Candidatus Kentrum sp. LPFa</name>
    <dbReference type="NCBI Taxonomy" id="2126335"/>
    <lineage>
        <taxon>Bacteria</taxon>
        <taxon>Pseudomonadati</taxon>
        <taxon>Pseudomonadota</taxon>
        <taxon>Gammaproteobacteria</taxon>
        <taxon>Candidatus Kentrum</taxon>
    </lineage>
</organism>
<reference evidence="1" key="1">
    <citation type="submission" date="2019-02" db="EMBL/GenBank/DDBJ databases">
        <authorList>
            <person name="Gruber-Vodicka R. H."/>
            <person name="Seah K. B. B."/>
        </authorList>
    </citation>
    <scope>NUCLEOTIDE SEQUENCE</scope>
    <source>
        <strain evidence="1">BECK_S313</strain>
    </source>
</reference>
<gene>
    <name evidence="1" type="ORF">BECKLPF1236B_GA0070989_10415</name>
</gene>
<accession>A0A450W760</accession>
<dbReference type="AlphaFoldDB" id="A0A450W760"/>
<protein>
    <submittedName>
        <fullName evidence="1">Uncharacterized protein</fullName>
    </submittedName>
</protein>